<dbReference type="InterPro" id="IPR035959">
    <property type="entry name" value="RutC-like_sf"/>
</dbReference>
<dbReference type="PANTHER" id="PTHR11803">
    <property type="entry name" value="2-IMINOBUTANOATE/2-IMINOPROPANOATE DEAMINASE RIDA"/>
    <property type="match status" value="1"/>
</dbReference>
<reference evidence="3" key="1">
    <citation type="submission" date="2016-10" db="EMBL/GenBank/DDBJ databases">
        <authorList>
            <person name="Varghese N."/>
            <person name="Submissions S."/>
        </authorList>
    </citation>
    <scope>NUCLEOTIDE SEQUENCE [LARGE SCALE GENOMIC DNA]</scope>
    <source>
        <strain evidence="3">GAS369</strain>
    </source>
</reference>
<evidence type="ECO:0000256" key="1">
    <source>
        <dbReference type="ARBA" id="ARBA00010552"/>
    </source>
</evidence>
<dbReference type="SUPFAM" id="SSF55298">
    <property type="entry name" value="YjgF-like"/>
    <property type="match status" value="1"/>
</dbReference>
<organism evidence="2 3">
    <name type="scientific">Bradyrhizobium canariense</name>
    <dbReference type="NCBI Taxonomy" id="255045"/>
    <lineage>
        <taxon>Bacteria</taxon>
        <taxon>Pseudomonadati</taxon>
        <taxon>Pseudomonadota</taxon>
        <taxon>Alphaproteobacteria</taxon>
        <taxon>Hyphomicrobiales</taxon>
        <taxon>Nitrobacteraceae</taxon>
        <taxon>Bradyrhizobium</taxon>
    </lineage>
</organism>
<dbReference type="Gene3D" id="3.30.1330.40">
    <property type="entry name" value="RutC-like"/>
    <property type="match status" value="1"/>
</dbReference>
<evidence type="ECO:0000313" key="2">
    <source>
        <dbReference type="EMBL" id="SDT50499.1"/>
    </source>
</evidence>
<dbReference type="Proteomes" id="UP000243904">
    <property type="component" value="Chromosome I"/>
</dbReference>
<name>A0A1H2AXM0_9BRAD</name>
<keyword evidence="3" id="KW-1185">Reference proteome</keyword>
<dbReference type="EMBL" id="LT629750">
    <property type="protein sequence ID" value="SDT50499.1"/>
    <property type="molecule type" value="Genomic_DNA"/>
</dbReference>
<dbReference type="Pfam" id="PF01042">
    <property type="entry name" value="Ribonuc_L-PSP"/>
    <property type="match status" value="1"/>
</dbReference>
<gene>
    <name evidence="2" type="ORF">SAMN05444158_6569</name>
</gene>
<dbReference type="RefSeq" id="WP_100386208.1">
    <property type="nucleotide sequence ID" value="NZ_LT629750.1"/>
</dbReference>
<sequence length="127" mass="13775">MTRSETDDMPMAGGHYSHGLRAGDFVYTAGQVPRDSKRNVIGTTIEEQTAATLENVERVLKSFGATFDNVVKATVHLSDVANAPRFNAVYARYFPNNKPVRTLTGSQLNGVLVEVDVVAYLGPITTS</sequence>
<dbReference type="InterPro" id="IPR006175">
    <property type="entry name" value="YjgF/YER057c/UK114"/>
</dbReference>
<proteinExistence type="inferred from homology"/>
<dbReference type="GO" id="GO:0005829">
    <property type="term" value="C:cytosol"/>
    <property type="evidence" value="ECO:0007669"/>
    <property type="project" value="TreeGrafter"/>
</dbReference>
<protein>
    <submittedName>
        <fullName evidence="2">Endoribonuclease L-PSP</fullName>
    </submittedName>
</protein>
<dbReference type="AlphaFoldDB" id="A0A1H2AXM0"/>
<accession>A0A1H2AXM0</accession>
<dbReference type="CDD" id="cd00448">
    <property type="entry name" value="YjgF_YER057c_UK114_family"/>
    <property type="match status" value="1"/>
</dbReference>
<dbReference type="PANTHER" id="PTHR11803:SF58">
    <property type="entry name" value="PROTEIN HMF1-RELATED"/>
    <property type="match status" value="1"/>
</dbReference>
<dbReference type="GO" id="GO:0019239">
    <property type="term" value="F:deaminase activity"/>
    <property type="evidence" value="ECO:0007669"/>
    <property type="project" value="TreeGrafter"/>
</dbReference>
<comment type="similarity">
    <text evidence="1">Belongs to the RutC family.</text>
</comment>
<evidence type="ECO:0000313" key="3">
    <source>
        <dbReference type="Proteomes" id="UP000243904"/>
    </source>
</evidence>